<dbReference type="GO" id="GO:0003677">
    <property type="term" value="F:DNA binding"/>
    <property type="evidence" value="ECO:0007669"/>
    <property type="project" value="UniProtKB-KW"/>
</dbReference>
<proteinExistence type="inferred from homology"/>
<dbReference type="InterPro" id="IPR036388">
    <property type="entry name" value="WH-like_DNA-bd_sf"/>
</dbReference>
<keyword evidence="2" id="KW-0805">Transcription regulation</keyword>
<comment type="similarity">
    <text evidence="1">Belongs to the LysR transcriptional regulatory family.</text>
</comment>
<accession>A0ABY1AD12</accession>
<feature type="domain" description="HTH lysR-type" evidence="5">
    <location>
        <begin position="1"/>
        <end position="60"/>
    </location>
</feature>
<evidence type="ECO:0000313" key="6">
    <source>
        <dbReference type="EMBL" id="SEM88890.1"/>
    </source>
</evidence>
<dbReference type="PROSITE" id="PS50931">
    <property type="entry name" value="HTH_LYSR"/>
    <property type="match status" value="1"/>
</dbReference>
<comment type="caution">
    <text evidence="6">The sequence shown here is derived from an EMBL/GenBank/DDBJ whole genome shotgun (WGS) entry which is preliminary data.</text>
</comment>
<name>A0ABY1AD12_9LACO</name>
<reference evidence="6 7" key="1">
    <citation type="submission" date="2016-10" db="EMBL/GenBank/DDBJ databases">
        <authorList>
            <person name="Varghese N."/>
            <person name="Submissions S."/>
        </authorList>
    </citation>
    <scope>NUCLEOTIDE SEQUENCE [LARGE SCALE GENOMIC DNA]</scope>
    <source>
        <strain evidence="6 7">WC1T17</strain>
    </source>
</reference>
<dbReference type="SUPFAM" id="SSF46785">
    <property type="entry name" value="Winged helix' DNA-binding domain"/>
    <property type="match status" value="1"/>
</dbReference>
<dbReference type="Gene3D" id="3.40.190.290">
    <property type="match status" value="1"/>
</dbReference>
<keyword evidence="3 6" id="KW-0238">DNA-binding</keyword>
<dbReference type="EMBL" id="FOCC01000012">
    <property type="protein sequence ID" value="SEM88890.1"/>
    <property type="molecule type" value="Genomic_DNA"/>
</dbReference>
<evidence type="ECO:0000259" key="5">
    <source>
        <dbReference type="PROSITE" id="PS50931"/>
    </source>
</evidence>
<dbReference type="Proteomes" id="UP000182089">
    <property type="component" value="Unassembled WGS sequence"/>
</dbReference>
<dbReference type="Gene3D" id="1.10.10.10">
    <property type="entry name" value="Winged helix-like DNA-binding domain superfamily/Winged helix DNA-binding domain"/>
    <property type="match status" value="1"/>
</dbReference>
<dbReference type="InterPro" id="IPR000847">
    <property type="entry name" value="LysR_HTH_N"/>
</dbReference>
<protein>
    <submittedName>
        <fullName evidence="6">DNA-binding transcriptional regulator, LysR family</fullName>
    </submittedName>
</protein>
<evidence type="ECO:0000256" key="1">
    <source>
        <dbReference type="ARBA" id="ARBA00009437"/>
    </source>
</evidence>
<sequence>MNLRDLEYFYQLSLIKSYTGVAQHFNISQPTVSYAVKRLEEELGCDLVIKDNSHRSVVLTTQGDIFAHHIETVLLHVRLGINEVKQSLEPKPTVGFPPIIMNYIMDDLIRHDKEGNLLSKISTIRGGSRTLLLRLLNKKLDFSFIGSLEPLRHDDLAIKLLFKKPFYFVVAKNHPLAGKGELSFQDVLTEKFILLDENNTHFTAFETLNRRYQNKAKVFFKIDDVALIKQMVAENFGISLLSDIALGNSEEDLVKIPLVAKDKMDFYISYVYQKGAVLSRTLQQLLEVVEKIS</sequence>
<evidence type="ECO:0000256" key="4">
    <source>
        <dbReference type="ARBA" id="ARBA00023163"/>
    </source>
</evidence>
<evidence type="ECO:0000256" key="2">
    <source>
        <dbReference type="ARBA" id="ARBA00023015"/>
    </source>
</evidence>
<dbReference type="InterPro" id="IPR005119">
    <property type="entry name" value="LysR_subst-bd"/>
</dbReference>
<dbReference type="PRINTS" id="PR00039">
    <property type="entry name" value="HTHLYSR"/>
</dbReference>
<dbReference type="Pfam" id="PF00126">
    <property type="entry name" value="HTH_1"/>
    <property type="match status" value="1"/>
</dbReference>
<evidence type="ECO:0000256" key="3">
    <source>
        <dbReference type="ARBA" id="ARBA00023125"/>
    </source>
</evidence>
<dbReference type="InterPro" id="IPR036390">
    <property type="entry name" value="WH_DNA-bd_sf"/>
</dbReference>
<keyword evidence="4" id="KW-0804">Transcription</keyword>
<dbReference type="PANTHER" id="PTHR30419">
    <property type="entry name" value="HTH-TYPE TRANSCRIPTIONAL REGULATOR YBHD"/>
    <property type="match status" value="1"/>
</dbReference>
<dbReference type="InterPro" id="IPR050950">
    <property type="entry name" value="HTH-type_LysR_regulators"/>
</dbReference>
<organism evidence="6 7">
    <name type="scientific">Ligilactobacillus ruminis</name>
    <dbReference type="NCBI Taxonomy" id="1623"/>
    <lineage>
        <taxon>Bacteria</taxon>
        <taxon>Bacillati</taxon>
        <taxon>Bacillota</taxon>
        <taxon>Bacilli</taxon>
        <taxon>Lactobacillales</taxon>
        <taxon>Lactobacillaceae</taxon>
        <taxon>Ligilactobacillus</taxon>
    </lineage>
</organism>
<dbReference type="Pfam" id="PF03466">
    <property type="entry name" value="LysR_substrate"/>
    <property type="match status" value="1"/>
</dbReference>
<gene>
    <name evidence="6" type="ORF">SAMN05216431_11229</name>
</gene>
<evidence type="ECO:0000313" key="7">
    <source>
        <dbReference type="Proteomes" id="UP000182089"/>
    </source>
</evidence>
<dbReference type="SUPFAM" id="SSF53850">
    <property type="entry name" value="Periplasmic binding protein-like II"/>
    <property type="match status" value="1"/>
</dbReference>